<feature type="transmembrane region" description="Helical" evidence="1">
    <location>
        <begin position="77"/>
        <end position="97"/>
    </location>
</feature>
<gene>
    <name evidence="2" type="ORF">KS407_01260</name>
</gene>
<dbReference type="EMBL" id="JAHQCR010000010">
    <property type="protein sequence ID" value="MBU9720068.1"/>
    <property type="molecule type" value="Genomic_DNA"/>
</dbReference>
<dbReference type="RefSeq" id="WP_088075222.1">
    <property type="nucleotide sequence ID" value="NZ_JAHQCR010000010.1"/>
</dbReference>
<feature type="transmembrane region" description="Helical" evidence="1">
    <location>
        <begin position="42"/>
        <end position="65"/>
    </location>
</feature>
<reference evidence="2 3" key="1">
    <citation type="submission" date="2021-06" db="EMBL/GenBank/DDBJ databases">
        <title>Bacillus sp. RD4P76, an endophyte from a halophyte.</title>
        <authorList>
            <person name="Sun J.-Q."/>
        </authorList>
    </citation>
    <scope>NUCLEOTIDE SEQUENCE [LARGE SCALE GENOMIC DNA]</scope>
    <source>
        <strain evidence="2 3">JCM 17098</strain>
    </source>
</reference>
<keyword evidence="1" id="KW-0812">Transmembrane</keyword>
<organism evidence="2 3">
    <name type="scientific">Evansella alkalicola</name>
    <dbReference type="NCBI Taxonomy" id="745819"/>
    <lineage>
        <taxon>Bacteria</taxon>
        <taxon>Bacillati</taxon>
        <taxon>Bacillota</taxon>
        <taxon>Bacilli</taxon>
        <taxon>Bacillales</taxon>
        <taxon>Bacillaceae</taxon>
        <taxon>Evansella</taxon>
    </lineage>
</organism>
<dbReference type="Proteomes" id="UP000790580">
    <property type="component" value="Unassembled WGS sequence"/>
</dbReference>
<evidence type="ECO:0000313" key="2">
    <source>
        <dbReference type="EMBL" id="MBU9720068.1"/>
    </source>
</evidence>
<feature type="transmembrane region" description="Helical" evidence="1">
    <location>
        <begin position="12"/>
        <end position="36"/>
    </location>
</feature>
<keyword evidence="1" id="KW-0472">Membrane</keyword>
<evidence type="ECO:0000313" key="3">
    <source>
        <dbReference type="Proteomes" id="UP000790580"/>
    </source>
</evidence>
<comment type="caution">
    <text evidence="2">The sequence shown here is derived from an EMBL/GenBank/DDBJ whole genome shotgun (WGS) entry which is preliminary data.</text>
</comment>
<sequence>MDMERRIPLPIFIIVIIQCIVLLGHAFYFGFIGWNWGFNERFINYIVNDSFFLILIMVALVGLLLHKTWSWWMSTIIFAMLFLSNFISLIGLFIAQLDMTGYSFSIASMFYDILILFSFFIGLVLLFLPYIRKKYSVSISTGQTIFFVGVGAIILYMLYFILMIII</sequence>
<accession>A0ABS6JND8</accession>
<feature type="transmembrane region" description="Helical" evidence="1">
    <location>
        <begin position="109"/>
        <end position="131"/>
    </location>
</feature>
<proteinExistence type="predicted"/>
<protein>
    <submittedName>
        <fullName evidence="2">Uncharacterized protein</fullName>
    </submittedName>
</protein>
<keyword evidence="3" id="KW-1185">Reference proteome</keyword>
<name>A0ABS6JND8_9BACI</name>
<feature type="transmembrane region" description="Helical" evidence="1">
    <location>
        <begin position="143"/>
        <end position="165"/>
    </location>
</feature>
<keyword evidence="1" id="KW-1133">Transmembrane helix</keyword>
<evidence type="ECO:0000256" key="1">
    <source>
        <dbReference type="SAM" id="Phobius"/>
    </source>
</evidence>